<proteinExistence type="evidence at transcript level"/>
<comment type="similarity">
    <text evidence="3">Belongs to the wax synthase family.</text>
</comment>
<keyword evidence="7 8" id="KW-0472">Membrane</keyword>
<evidence type="ECO:0000256" key="2">
    <source>
        <dbReference type="ARBA" id="ARBA00005179"/>
    </source>
</evidence>
<dbReference type="Pfam" id="PF13813">
    <property type="entry name" value="MBOAT_2"/>
    <property type="match status" value="1"/>
</dbReference>
<keyword evidence="6 8" id="KW-1133">Transmembrane helix</keyword>
<comment type="subcellular location">
    <subcellularLocation>
        <location evidence="1">Membrane</location>
        <topology evidence="1">Multi-pass membrane protein</topology>
    </subcellularLocation>
</comment>
<evidence type="ECO:0000259" key="9">
    <source>
        <dbReference type="Pfam" id="PF13813"/>
    </source>
</evidence>
<keyword evidence="5 8" id="KW-0812">Transmembrane</keyword>
<name>A0A1E1GJF8_EUGGR</name>
<dbReference type="GO" id="GO:0016020">
    <property type="term" value="C:membrane"/>
    <property type="evidence" value="ECO:0007669"/>
    <property type="project" value="UniProtKB-SubCell"/>
</dbReference>
<feature type="transmembrane region" description="Helical" evidence="8">
    <location>
        <begin position="7"/>
        <end position="26"/>
    </location>
</feature>
<protein>
    <submittedName>
        <fullName evidence="10">Wax ester synthase</fullName>
    </submittedName>
</protein>
<feature type="transmembrane region" description="Helical" evidence="8">
    <location>
        <begin position="311"/>
        <end position="329"/>
    </location>
</feature>
<dbReference type="GO" id="GO:0008374">
    <property type="term" value="F:O-acyltransferase activity"/>
    <property type="evidence" value="ECO:0007669"/>
    <property type="project" value="InterPro"/>
</dbReference>
<dbReference type="InterPro" id="IPR044851">
    <property type="entry name" value="Wax_synthase"/>
</dbReference>
<dbReference type="AlphaFoldDB" id="A0A1E1GJF8"/>
<dbReference type="PANTHER" id="PTHR31595">
    <property type="entry name" value="LONG-CHAIN-ALCOHOL O-FATTY-ACYLTRANSFERASE 3-RELATED"/>
    <property type="match status" value="1"/>
</dbReference>
<reference evidence="10" key="1">
    <citation type="submission" date="2015-07" db="EMBL/GenBank/DDBJ databases">
        <title>Identification and evaluation of physiological function of wax ester synthase/diacylglycerol acyltransferase isoenzymes in Euglena gracilis.</title>
        <authorList>
            <person name="Tomiyama T."/>
            <person name="Maruta T."/>
            <person name="Sawa Y."/>
            <person name="Ishikawa T."/>
        </authorList>
    </citation>
    <scope>NUCLEOTIDE SEQUENCE</scope>
</reference>
<dbReference type="GO" id="GO:0006629">
    <property type="term" value="P:lipid metabolic process"/>
    <property type="evidence" value="ECO:0007669"/>
    <property type="project" value="InterPro"/>
</dbReference>
<feature type="transmembrane region" description="Helical" evidence="8">
    <location>
        <begin position="32"/>
        <end position="56"/>
    </location>
</feature>
<dbReference type="EMBL" id="LC069364">
    <property type="protein sequence ID" value="BAV82981.1"/>
    <property type="molecule type" value="mRNA"/>
</dbReference>
<evidence type="ECO:0000256" key="6">
    <source>
        <dbReference type="ARBA" id="ARBA00022989"/>
    </source>
</evidence>
<evidence type="ECO:0000256" key="3">
    <source>
        <dbReference type="ARBA" id="ARBA00007282"/>
    </source>
</evidence>
<sequence length="356" mass="38800">MACLLELAAAHATVFLFALVGAYYVLCLLRRFHPGCGMLIFSTPVLLLNFLLPVLFHRATAGGSSEVTCLYVCLLSWLANLKVLAMCGGRGPLPGCTRYWTCAAALLLPPCLSCPEHKLGAAGSQTAVPSSPLQSRLAHTALHVAVLLVWGVTLNVFPGVASSLLLMVVVYAQSSIPYNCMAAAAQLAAGLEVADVMRRPWRASSLTSFWQRWNLMAAYPLRWAIYEPIVDGPVAGKDHPEGRRRGPWRMLGVLATFVVNGLYHEYMLWVSAGHLTGEWLAFFVIMGLAVCGEDALKAVWRRHRLPTVPRLIPTMVTYAFLVGLAWWLFLPSYAAVGWAETTARGLAPFMRVSAAS</sequence>
<keyword evidence="4" id="KW-0808">Transferase</keyword>
<organism evidence="10">
    <name type="scientific">Euglena gracilis</name>
    <dbReference type="NCBI Taxonomy" id="3039"/>
    <lineage>
        <taxon>Eukaryota</taxon>
        <taxon>Discoba</taxon>
        <taxon>Euglenozoa</taxon>
        <taxon>Euglenida</taxon>
        <taxon>Spirocuta</taxon>
        <taxon>Euglenophyceae</taxon>
        <taxon>Euglenales</taxon>
        <taxon>Euglenaceae</taxon>
        <taxon>Euglena</taxon>
    </lineage>
</organism>
<evidence type="ECO:0000256" key="8">
    <source>
        <dbReference type="SAM" id="Phobius"/>
    </source>
</evidence>
<evidence type="ECO:0000256" key="5">
    <source>
        <dbReference type="ARBA" id="ARBA00022692"/>
    </source>
</evidence>
<dbReference type="PANTHER" id="PTHR31595:SF57">
    <property type="entry name" value="OS04G0481900 PROTEIN"/>
    <property type="match status" value="1"/>
</dbReference>
<evidence type="ECO:0000313" key="10">
    <source>
        <dbReference type="EMBL" id="BAV82981.1"/>
    </source>
</evidence>
<evidence type="ECO:0000256" key="7">
    <source>
        <dbReference type="ARBA" id="ARBA00023136"/>
    </source>
</evidence>
<accession>A0A1E1GJF8</accession>
<feature type="transmembrane region" description="Helical" evidence="8">
    <location>
        <begin position="144"/>
        <end position="170"/>
    </location>
</feature>
<evidence type="ECO:0000256" key="1">
    <source>
        <dbReference type="ARBA" id="ARBA00004141"/>
    </source>
</evidence>
<gene>
    <name evidence="10" type="primary">WS2</name>
</gene>
<comment type="pathway">
    <text evidence="2">Secondary metabolite biosynthesis.</text>
</comment>
<evidence type="ECO:0000256" key="4">
    <source>
        <dbReference type="ARBA" id="ARBA00022679"/>
    </source>
</evidence>
<dbReference type="InterPro" id="IPR032805">
    <property type="entry name" value="Wax_synthase_dom"/>
</dbReference>
<feature type="domain" description="Wax synthase" evidence="9">
    <location>
        <begin position="195"/>
        <end position="283"/>
    </location>
</feature>